<evidence type="ECO:0000313" key="3">
    <source>
        <dbReference type="Proteomes" id="UP000002173"/>
    </source>
</evidence>
<dbReference type="EMBL" id="AAXT01000001">
    <property type="protein sequence ID" value="EDO07898.1"/>
    <property type="molecule type" value="Genomic_DNA"/>
</dbReference>
<dbReference type="GeneID" id="5479714"/>
<dbReference type="InParanoid" id="A7AMW4"/>
<evidence type="ECO:0000313" key="2">
    <source>
        <dbReference type="EMBL" id="EDO07898.1"/>
    </source>
</evidence>
<dbReference type="Proteomes" id="UP000002173">
    <property type="component" value="Unassembled WGS sequence"/>
</dbReference>
<accession>A7AMW4</accession>
<dbReference type="eggNOG" id="ENOG502RWND">
    <property type="taxonomic scope" value="Eukaryota"/>
</dbReference>
<reference evidence="3" key="2">
    <citation type="journal article" date="2020" name="Data Brief">
        <title>Transcriptome dataset of Babesia bovis life stages within vertebrate and invertebrate hosts.</title>
        <authorList>
            <person name="Ueti M.W."/>
            <person name="Johnson W.C."/>
            <person name="Kappmeyer L.S."/>
            <person name="Herndon D.R."/>
            <person name="Mousel M.R."/>
            <person name="Reif K.E."/>
            <person name="Taus N.S."/>
            <person name="Ifeonu O.O."/>
            <person name="Silva J.C."/>
            <person name="Suarez C.E."/>
            <person name="Brayton K.A."/>
        </authorList>
    </citation>
    <scope>NUCLEOTIDE SEQUENCE [LARGE SCALE GENOMIC DNA]</scope>
</reference>
<protein>
    <submittedName>
        <fullName evidence="2">Uncharacterized protein</fullName>
    </submittedName>
</protein>
<keyword evidence="3" id="KW-1185">Reference proteome</keyword>
<name>A7AMW4_BABBO</name>
<reference evidence="2 3" key="1">
    <citation type="journal article" date="2007" name="PLoS Pathog.">
        <title>Genome sequence of Babesia bovis and comparative analysis of apicomplexan hemoprotozoa.</title>
        <authorList>
            <person name="Brayton K.A."/>
            <person name="Lau A.O.T."/>
            <person name="Herndon D.R."/>
            <person name="Hannick L."/>
            <person name="Kappmeyer L.S."/>
            <person name="Berens S.J."/>
            <person name="Bidwell S.L."/>
            <person name="Brown W.C."/>
            <person name="Crabtree J."/>
            <person name="Fadrosh D."/>
            <person name="Feldblum T."/>
            <person name="Forberger H.A."/>
            <person name="Haas B.J."/>
            <person name="Howell J.M."/>
            <person name="Khouri H."/>
            <person name="Koo H."/>
            <person name="Mann D.J."/>
            <person name="Norimine J."/>
            <person name="Paulsen I.T."/>
            <person name="Radune D."/>
            <person name="Ren Q."/>
            <person name="Smith R.K. Jr."/>
            <person name="Suarez C.E."/>
            <person name="White O."/>
            <person name="Wortman J.R."/>
            <person name="Knowles D.P. Jr."/>
            <person name="McElwain T.F."/>
            <person name="Nene V.M."/>
        </authorList>
    </citation>
    <scope>NUCLEOTIDE SEQUENCE [LARGE SCALE GENOMIC DNA]</scope>
    <source>
        <strain evidence="2">T2Bo</strain>
    </source>
</reference>
<organism evidence="2 3">
    <name type="scientific">Babesia bovis</name>
    <dbReference type="NCBI Taxonomy" id="5865"/>
    <lineage>
        <taxon>Eukaryota</taxon>
        <taxon>Sar</taxon>
        <taxon>Alveolata</taxon>
        <taxon>Apicomplexa</taxon>
        <taxon>Aconoidasida</taxon>
        <taxon>Piroplasmida</taxon>
        <taxon>Babesiidae</taxon>
        <taxon>Babesia</taxon>
    </lineage>
</organism>
<proteinExistence type="predicted"/>
<gene>
    <name evidence="2" type="ORF">BBOV_III003340</name>
</gene>
<dbReference type="VEuPathDB" id="PiroplasmaDB:BBOV_III003340"/>
<sequence length="389" mass="42584">MMDSESGSESKYYFDVTEKQWWVLPPGHSEWVVLPLDDAINLGLHDAVLESQCTFVESTVDEYKAAVSSVDESTLEVSGTECPVESVDDQCATVQDTAESSANQSLPDTVYDDIINPESLPSIQFGKSLDSFLIEGSCSPDDDSSRSEVPDGAPLRFTKTRLDLGDNLPDTLVHSQSDGKEYPVNWANMDSNSSVTNDSNAEMPAQSFSVADQLNSLIEDSSNRRSNVASSPDVIKHESFVRTAVRQATMRHATRNETGGLGDYIREVAAERERMQKEAAAPATEVPSGGRYERMKERARTLAAISVTHEDISARSMTSGEHRQSILRDLRNDVIGSEIDSNPEGVAFDVSSESEADSELVQQDSLQPLMSQRVSFRRGTTYSGFDPSG</sequence>
<dbReference type="AlphaFoldDB" id="A7AMW4"/>
<evidence type="ECO:0000256" key="1">
    <source>
        <dbReference type="SAM" id="MobiDB-lite"/>
    </source>
</evidence>
<dbReference type="KEGG" id="bbo:BBOV_III003340"/>
<feature type="region of interest" description="Disordered" evidence="1">
    <location>
        <begin position="338"/>
        <end position="367"/>
    </location>
</feature>
<reference evidence="3" key="3">
    <citation type="journal article" date="2021" name="Int. J. Parasitol.">
        <title>Comparative analysis of gene expression between Babesia bovis blood stages and kinetes allowed by improved genome annotation.</title>
        <authorList>
            <person name="Ueti M.W."/>
            <person name="Johnson W.C."/>
            <person name="Kappmeyer L.S."/>
            <person name="Herndon D.R."/>
            <person name="Mousel M.R."/>
            <person name="Reif K.E."/>
            <person name="Taus N.S."/>
            <person name="Ifeonu O.O."/>
            <person name="Silva J.C."/>
            <person name="Suarez C.E."/>
            <person name="Brayton K.A."/>
        </authorList>
    </citation>
    <scope>NUCLEOTIDE SEQUENCE [LARGE SCALE GENOMIC DNA]</scope>
</reference>
<comment type="caution">
    <text evidence="2">The sequence shown here is derived from an EMBL/GenBank/DDBJ whole genome shotgun (WGS) entry which is preliminary data.</text>
</comment>
<dbReference type="RefSeq" id="XP_001611466.1">
    <property type="nucleotide sequence ID" value="XM_001611416.1"/>
</dbReference>